<keyword evidence="3" id="KW-1185">Reference proteome</keyword>
<evidence type="ECO:0000256" key="1">
    <source>
        <dbReference type="SAM" id="SignalP"/>
    </source>
</evidence>
<accession>A0ABS4UPG2</accession>
<evidence type="ECO:0000313" key="2">
    <source>
        <dbReference type="EMBL" id="MBP2353524.1"/>
    </source>
</evidence>
<reference evidence="2 3" key="1">
    <citation type="submission" date="2021-03" db="EMBL/GenBank/DDBJ databases">
        <title>Sequencing the genomes of 1000 actinobacteria strains.</title>
        <authorList>
            <person name="Klenk H.-P."/>
        </authorList>
    </citation>
    <scope>NUCLEOTIDE SEQUENCE [LARGE SCALE GENOMIC DNA]</scope>
    <source>
        <strain evidence="2 3">DSM 18824</strain>
    </source>
</reference>
<name>A0ABS4UPG2_9ACTN</name>
<dbReference type="RefSeq" id="WP_209696470.1">
    <property type="nucleotide sequence ID" value="NZ_BAAAVU010000001.1"/>
</dbReference>
<feature type="signal peptide" evidence="1">
    <location>
        <begin position="1"/>
        <end position="21"/>
    </location>
</feature>
<evidence type="ECO:0008006" key="4">
    <source>
        <dbReference type="Google" id="ProtNLM"/>
    </source>
</evidence>
<protein>
    <recommendedName>
        <fullName evidence="4">Lipoprotein</fullName>
    </recommendedName>
</protein>
<dbReference type="Proteomes" id="UP000755585">
    <property type="component" value="Unassembled WGS sequence"/>
</dbReference>
<evidence type="ECO:0000313" key="3">
    <source>
        <dbReference type="Proteomes" id="UP000755585"/>
    </source>
</evidence>
<sequence>MKLRAAIAIVAAIPLVLGLTACDHKPTGYRPSVPVSTTNTAQPAK</sequence>
<comment type="caution">
    <text evidence="2">The sequence shown here is derived from an EMBL/GenBank/DDBJ whole genome shotgun (WGS) entry which is preliminary data.</text>
</comment>
<dbReference type="PROSITE" id="PS51257">
    <property type="entry name" value="PROKAR_LIPOPROTEIN"/>
    <property type="match status" value="1"/>
</dbReference>
<feature type="chain" id="PRO_5046031933" description="Lipoprotein" evidence="1">
    <location>
        <begin position="22"/>
        <end position="45"/>
    </location>
</feature>
<keyword evidence="1" id="KW-0732">Signal</keyword>
<gene>
    <name evidence="2" type="ORF">JOF29_004634</name>
</gene>
<organism evidence="2 3">
    <name type="scientific">Kribbella aluminosa</name>
    <dbReference type="NCBI Taxonomy" id="416017"/>
    <lineage>
        <taxon>Bacteria</taxon>
        <taxon>Bacillati</taxon>
        <taxon>Actinomycetota</taxon>
        <taxon>Actinomycetes</taxon>
        <taxon>Propionibacteriales</taxon>
        <taxon>Kribbellaceae</taxon>
        <taxon>Kribbella</taxon>
    </lineage>
</organism>
<dbReference type="EMBL" id="JAGINT010000002">
    <property type="protein sequence ID" value="MBP2353524.1"/>
    <property type="molecule type" value="Genomic_DNA"/>
</dbReference>
<proteinExistence type="predicted"/>